<evidence type="ECO:0000313" key="10">
    <source>
        <dbReference type="EMBL" id="QKQ99861.1"/>
    </source>
</evidence>
<keyword evidence="1 6" id="KW-0963">Cytoplasm</keyword>
<dbReference type="GO" id="GO:0016879">
    <property type="term" value="F:ligase activity, forming carbon-nitrogen bonds"/>
    <property type="evidence" value="ECO:0007669"/>
    <property type="project" value="UniProtKB-UniRule"/>
</dbReference>
<evidence type="ECO:0000256" key="1">
    <source>
        <dbReference type="ARBA" id="ARBA00022490"/>
    </source>
</evidence>
<dbReference type="GeneID" id="55641324"/>
<evidence type="ECO:0000256" key="3">
    <source>
        <dbReference type="ARBA" id="ARBA00022694"/>
    </source>
</evidence>
<dbReference type="Gene3D" id="2.40.50.1010">
    <property type="match status" value="1"/>
</dbReference>
<dbReference type="RefSeq" id="WP_174630254.1">
    <property type="nucleotide sequence ID" value="NZ_CP049074.1"/>
</dbReference>
<dbReference type="OrthoDB" id="39189at2157"/>
<dbReference type="InterPro" id="IPR053870">
    <property type="entry name" value="TiaS-like_TCKD"/>
</dbReference>
<dbReference type="InterPro" id="IPR024913">
    <property type="entry name" value="tRNA_Ile2__agm2C_synt"/>
</dbReference>
<evidence type="ECO:0000256" key="2">
    <source>
        <dbReference type="ARBA" id="ARBA00022598"/>
    </source>
</evidence>
<dbReference type="HAMAP" id="MF_01892">
    <property type="entry name" value="tRNA_Ile2_agm2C_synt"/>
    <property type="match status" value="1"/>
</dbReference>
<dbReference type="KEGG" id="mten:GWK48_05200"/>
<reference evidence="10 11" key="1">
    <citation type="submission" date="2020-02" db="EMBL/GenBank/DDBJ databases">
        <title>Comparative genome analysis reveals the metabolism and evolution of the thermophilic archaeal genus Metallosphaera.</title>
        <authorList>
            <person name="Jiang C."/>
        </authorList>
    </citation>
    <scope>NUCLEOTIDE SEQUENCE [LARGE SCALE GENOMIC DNA]</scope>
    <source>
        <strain evidence="10 11">Ric-A</strain>
    </source>
</reference>
<accession>A0A6N0NT28</accession>
<dbReference type="Pfam" id="PF22641">
    <property type="entry name" value="TiaS_TCKD"/>
    <property type="match status" value="1"/>
</dbReference>
<dbReference type="Gene3D" id="3.90.600.20">
    <property type="match status" value="1"/>
</dbReference>
<evidence type="ECO:0000313" key="11">
    <source>
        <dbReference type="Proteomes" id="UP000509301"/>
    </source>
</evidence>
<feature type="domain" description="TiaS FLD" evidence="7">
    <location>
        <begin position="141"/>
        <end position="254"/>
    </location>
</feature>
<sequence>MSRYYIGIDDHDSPERGCTTHFSFILIKKLEKLNVKLVGYPNLVRLNPNIPWKTRGNAAVSLTIETDRDQKELLDIIWNESLSYVHEISKGPLYKRSPGVAVVRGNRESLNSFYWKAVSDVVTPEYLKIVLNKFQISWIGGRGVIGSLAAIGFQGTEGTFELLTYRKETNWERRRDLDLNSLVEYDERFFPKVYANVDYVEKSPMILSHGKDPVFFGLRGTEPDILLKGVQMLRFNEEIEGYLIFRTNQGSDDHLKILGSHPYQSGGEELVVKSTRVLEGGDSEIITDKVPVIVYKETGELNAASRLLKTGDVIRVYGALKPSRKFGLILEAERMEVIDLKRDLVYLNPKCPTCNGSSESLGRGKGFRCRRCGFRFHGEKQVREVDRKLSLGLYQTRKYRHLTRPIFWIQ</sequence>
<keyword evidence="2 6" id="KW-0436">Ligase</keyword>
<evidence type="ECO:0000259" key="8">
    <source>
        <dbReference type="Pfam" id="PF22641"/>
    </source>
</evidence>
<evidence type="ECO:0000259" key="7">
    <source>
        <dbReference type="Pfam" id="PF08489"/>
    </source>
</evidence>
<comment type="subcellular location">
    <subcellularLocation>
        <location evidence="6">Cytoplasm</location>
    </subcellularLocation>
</comment>
<protein>
    <recommendedName>
        <fullName evidence="6">tRNA(Ile2) 2-agmatinylcytidine synthetase TiaS</fullName>
        <shortName evidence="6">tRNA(Ile2)-agm2C synthetase</shortName>
        <ecNumber evidence="6">6.3.4.22</ecNumber>
    </recommendedName>
    <alternativeName>
        <fullName evidence="6">tRNA(Ile2) agmatidine synthetase</fullName>
    </alternativeName>
</protein>
<dbReference type="InterPro" id="IPR055394">
    <property type="entry name" value="Zn_ribbon_TiaS"/>
</dbReference>
<dbReference type="Proteomes" id="UP000509301">
    <property type="component" value="Chromosome"/>
</dbReference>
<keyword evidence="3 6" id="KW-0819">tRNA processing</keyword>
<keyword evidence="11" id="KW-1185">Reference proteome</keyword>
<dbReference type="EC" id="6.3.4.22" evidence="6"/>
<dbReference type="EMBL" id="CP049074">
    <property type="protein sequence ID" value="QKQ99861.1"/>
    <property type="molecule type" value="Genomic_DNA"/>
</dbReference>
<feature type="domain" description="TiaS C-terminal zinc ribbon" evidence="9">
    <location>
        <begin position="348"/>
        <end position="389"/>
    </location>
</feature>
<dbReference type="InterPro" id="IPR013696">
    <property type="entry name" value="TiaS_FLD"/>
</dbReference>
<dbReference type="PANTHER" id="PTHR40705:SF1">
    <property type="entry name" value="TRNA(ILE2) 2-AGMATINYLCYTIDINE SYNTHETASE TIAS"/>
    <property type="match status" value="1"/>
</dbReference>
<dbReference type="GO" id="GO:0002101">
    <property type="term" value="P:tRNA wobble cytosine modification"/>
    <property type="evidence" value="ECO:0007669"/>
    <property type="project" value="UniProtKB-UniRule"/>
</dbReference>
<name>A0A6N0NT28_9CREN</name>
<dbReference type="AlphaFoldDB" id="A0A6N0NT28"/>
<dbReference type="Pfam" id="PF08489">
    <property type="entry name" value="TiaS_FLD"/>
    <property type="match status" value="1"/>
</dbReference>
<evidence type="ECO:0000256" key="5">
    <source>
        <dbReference type="ARBA" id="ARBA00022840"/>
    </source>
</evidence>
<comment type="catalytic activity">
    <reaction evidence="6">
        <text>cytidine(34) in tRNA(Ile2) + agmatine + ATP + H2O = 2-agmatinylcytidine(34) in tRNA(Ile2) + AMP + 2 phosphate + 2 H(+)</text>
        <dbReference type="Rhea" id="RHEA:43608"/>
        <dbReference type="Rhea" id="RHEA-COMP:10625"/>
        <dbReference type="Rhea" id="RHEA-COMP:10626"/>
        <dbReference type="ChEBI" id="CHEBI:15377"/>
        <dbReference type="ChEBI" id="CHEBI:15378"/>
        <dbReference type="ChEBI" id="CHEBI:30616"/>
        <dbReference type="ChEBI" id="CHEBI:43474"/>
        <dbReference type="ChEBI" id="CHEBI:58145"/>
        <dbReference type="ChEBI" id="CHEBI:82748"/>
        <dbReference type="ChEBI" id="CHEBI:83545"/>
        <dbReference type="ChEBI" id="CHEBI:456215"/>
        <dbReference type="EC" id="6.3.4.22"/>
    </reaction>
</comment>
<dbReference type="GO" id="GO:0005524">
    <property type="term" value="F:ATP binding"/>
    <property type="evidence" value="ECO:0007669"/>
    <property type="project" value="UniProtKB-KW"/>
</dbReference>
<comment type="similarity">
    <text evidence="6">Belongs to the TiaS family.</text>
</comment>
<dbReference type="Gene3D" id="3.30.70.2200">
    <property type="match status" value="1"/>
</dbReference>
<evidence type="ECO:0000256" key="4">
    <source>
        <dbReference type="ARBA" id="ARBA00022741"/>
    </source>
</evidence>
<evidence type="ECO:0000256" key="6">
    <source>
        <dbReference type="HAMAP-Rule" id="MF_01892"/>
    </source>
</evidence>
<dbReference type="GO" id="GO:0005737">
    <property type="term" value="C:cytoplasm"/>
    <property type="evidence" value="ECO:0007669"/>
    <property type="project" value="UniProtKB-SubCell"/>
</dbReference>
<comment type="function">
    <text evidence="6">ATP-dependent agmatine transferase that catalyzes the formation of 2-agmatinylcytidine (agm2C) at the wobble position (C34) of tRNA(Ile2), converting the codon specificity from AUG to AUA.</text>
</comment>
<feature type="domain" description="TiaS-like TCKD" evidence="8">
    <location>
        <begin position="5"/>
        <end position="133"/>
    </location>
</feature>
<keyword evidence="5 6" id="KW-0067">ATP-binding</keyword>
<organism evidence="10 11">
    <name type="scientific">Metallosphaera tengchongensis</name>
    <dbReference type="NCBI Taxonomy" id="1532350"/>
    <lineage>
        <taxon>Archaea</taxon>
        <taxon>Thermoproteota</taxon>
        <taxon>Thermoprotei</taxon>
        <taxon>Sulfolobales</taxon>
        <taxon>Sulfolobaceae</taxon>
        <taxon>Metallosphaera</taxon>
    </lineage>
</organism>
<evidence type="ECO:0000259" key="9">
    <source>
        <dbReference type="Pfam" id="PF23783"/>
    </source>
</evidence>
<proteinExistence type="inferred from homology"/>
<keyword evidence="4 6" id="KW-0547">Nucleotide-binding</keyword>
<dbReference type="PANTHER" id="PTHR40705">
    <property type="entry name" value="TRNA(ILE2) 2-AGMATINYLCYTIDINE SYNTHETASE TIAS"/>
    <property type="match status" value="1"/>
</dbReference>
<dbReference type="Pfam" id="PF23783">
    <property type="entry name" value="Zn_ribbon_TiaS"/>
    <property type="match status" value="1"/>
</dbReference>
<gene>
    <name evidence="6" type="primary">tiaS</name>
    <name evidence="10" type="ORF">GWK48_05200</name>
</gene>